<evidence type="ECO:0000256" key="1">
    <source>
        <dbReference type="SAM" id="MobiDB-lite"/>
    </source>
</evidence>
<protein>
    <submittedName>
        <fullName evidence="2">Uncharacterized protein</fullName>
    </submittedName>
</protein>
<organism evidence="2 3">
    <name type="scientific">Chiloscyllium punctatum</name>
    <name type="common">Brownbanded bambooshark</name>
    <name type="synonym">Hemiscyllium punctatum</name>
    <dbReference type="NCBI Taxonomy" id="137246"/>
    <lineage>
        <taxon>Eukaryota</taxon>
        <taxon>Metazoa</taxon>
        <taxon>Chordata</taxon>
        <taxon>Craniata</taxon>
        <taxon>Vertebrata</taxon>
        <taxon>Chondrichthyes</taxon>
        <taxon>Elasmobranchii</taxon>
        <taxon>Galeomorphii</taxon>
        <taxon>Galeoidea</taxon>
        <taxon>Orectolobiformes</taxon>
        <taxon>Hemiscylliidae</taxon>
        <taxon>Chiloscyllium</taxon>
    </lineage>
</organism>
<keyword evidence="3" id="KW-1185">Reference proteome</keyword>
<evidence type="ECO:0000313" key="2">
    <source>
        <dbReference type="EMBL" id="GCC33204.1"/>
    </source>
</evidence>
<name>A0A401SS24_CHIPU</name>
<comment type="caution">
    <text evidence="2">The sequence shown here is derived from an EMBL/GenBank/DDBJ whole genome shotgun (WGS) entry which is preliminary data.</text>
</comment>
<dbReference type="Proteomes" id="UP000287033">
    <property type="component" value="Unassembled WGS sequence"/>
</dbReference>
<accession>A0A401SS24</accession>
<dbReference type="AlphaFoldDB" id="A0A401SS24"/>
<proteinExistence type="predicted"/>
<feature type="compositionally biased region" description="Polar residues" evidence="1">
    <location>
        <begin position="1"/>
        <end position="13"/>
    </location>
</feature>
<feature type="region of interest" description="Disordered" evidence="1">
    <location>
        <begin position="1"/>
        <end position="31"/>
    </location>
</feature>
<dbReference type="EMBL" id="BEZZ01000494">
    <property type="protein sequence ID" value="GCC33204.1"/>
    <property type="molecule type" value="Genomic_DNA"/>
</dbReference>
<gene>
    <name evidence="2" type="ORF">chiPu_0011672</name>
</gene>
<sequence length="117" mass="12909">MSLCIGSNGTSQVPLRLPGTNPHLRGSTNQPDPFLLPGYRAHPTSFIRFLGSHRSVYPVPGLEPLRLSGSRARTAPFIRFPGSHRSVYPVPGLEPLRLSGSWARTAPFIWLSDPFDF</sequence>
<evidence type="ECO:0000313" key="3">
    <source>
        <dbReference type="Proteomes" id="UP000287033"/>
    </source>
</evidence>
<reference evidence="2 3" key="1">
    <citation type="journal article" date="2018" name="Nat. Ecol. Evol.">
        <title>Shark genomes provide insights into elasmobranch evolution and the origin of vertebrates.</title>
        <authorList>
            <person name="Hara Y"/>
            <person name="Yamaguchi K"/>
            <person name="Onimaru K"/>
            <person name="Kadota M"/>
            <person name="Koyanagi M"/>
            <person name="Keeley SD"/>
            <person name="Tatsumi K"/>
            <person name="Tanaka K"/>
            <person name="Motone F"/>
            <person name="Kageyama Y"/>
            <person name="Nozu R"/>
            <person name="Adachi N"/>
            <person name="Nishimura O"/>
            <person name="Nakagawa R"/>
            <person name="Tanegashima C"/>
            <person name="Kiyatake I"/>
            <person name="Matsumoto R"/>
            <person name="Murakumo K"/>
            <person name="Nishida K"/>
            <person name="Terakita A"/>
            <person name="Kuratani S"/>
            <person name="Sato K"/>
            <person name="Hyodo S Kuraku.S."/>
        </authorList>
    </citation>
    <scope>NUCLEOTIDE SEQUENCE [LARGE SCALE GENOMIC DNA]</scope>
</reference>